<evidence type="ECO:0000313" key="2">
    <source>
        <dbReference type="EMBL" id="MPL89440.1"/>
    </source>
</evidence>
<dbReference type="EMBL" id="VSSQ01000280">
    <property type="protein sequence ID" value="MPL89440.1"/>
    <property type="molecule type" value="Genomic_DNA"/>
</dbReference>
<protein>
    <submittedName>
        <fullName evidence="2">N-substituted formamide deformylase</fullName>
        <ecNumber evidence="2">3.5.1.91</ecNumber>
    </submittedName>
</protein>
<keyword evidence="2" id="KW-0378">Hydrolase</keyword>
<name>A0A644VDS1_9ZZZZ</name>
<dbReference type="GO" id="GO:0016810">
    <property type="term" value="F:hydrolase activity, acting on carbon-nitrogen (but not peptide) bonds"/>
    <property type="evidence" value="ECO:0007669"/>
    <property type="project" value="InterPro"/>
</dbReference>
<comment type="caution">
    <text evidence="2">The sequence shown here is derived from an EMBL/GenBank/DDBJ whole genome shotgun (WGS) entry which is preliminary data.</text>
</comment>
<dbReference type="Gene3D" id="3.20.20.140">
    <property type="entry name" value="Metal-dependent hydrolases"/>
    <property type="match status" value="1"/>
</dbReference>
<dbReference type="InterPro" id="IPR013108">
    <property type="entry name" value="Amidohydro_3"/>
</dbReference>
<gene>
    <name evidence="2" type="primary">nfdA_6</name>
    <name evidence="2" type="ORF">SDC9_35475</name>
</gene>
<dbReference type="InterPro" id="IPR011059">
    <property type="entry name" value="Metal-dep_hydrolase_composite"/>
</dbReference>
<sequence length="543" mass="60647">MKKIFLGIASAFTMLTSCQMKDTADLIIYNGLIYTADSSFSTCTAVAVKDGLVMATGTDDEILNTYRSAKMVDLEGNAMYPGFNDAHCHITGLGAGLLRVDLRGTRSFDEILNKLEARQNESPSDYLLGDGWDQNLWPEKSFPDNSKLNELFPETPVILSRIDFHAVIVNKAAIERLGIKPSDPSILPGEAIMKGGEFTGVFLENTADRFKEIVPEPDSKEMRRMLLAAEEECFKYGLTSISSAGADLRLVEILDSMQSEGDMKLRIDLWLTPGDEMFARIDKPYTKGRLRVGTIKMYADGALGSRGALMIEPYSDNKSIYGIQATTDAVLDSNAKWAFEHGFQVAIHCIGDAGNRLALNLYSKYLPEGNDLRWRIEHSQIIHPDDFNLFGKYNIVPSIQPTHATSDMLWAVDRVGKRIEGAYAYKRLLDQNGWLPSGTDFPIEQVNPLYTYFAAVHRVNLDFIPQEGFQMENALTPEEALRSMTIWAAKASFEENLKGSIEKGKFADFTVLDRDIITTDRQDVPNTKVLRTFVAGEEVYKAQ</sequence>
<dbReference type="Gene3D" id="3.10.310.70">
    <property type="match status" value="1"/>
</dbReference>
<dbReference type="PANTHER" id="PTHR22642:SF2">
    <property type="entry name" value="PROTEIN LONG AFTER FAR-RED 3"/>
    <property type="match status" value="1"/>
</dbReference>
<evidence type="ECO:0000259" key="1">
    <source>
        <dbReference type="Pfam" id="PF07969"/>
    </source>
</evidence>
<feature type="domain" description="Amidohydrolase 3" evidence="1">
    <location>
        <begin position="71"/>
        <end position="540"/>
    </location>
</feature>
<dbReference type="EC" id="3.5.1.91" evidence="2"/>
<dbReference type="PANTHER" id="PTHR22642">
    <property type="entry name" value="IMIDAZOLONEPROPIONASE"/>
    <property type="match status" value="1"/>
</dbReference>
<dbReference type="AlphaFoldDB" id="A0A644VDS1"/>
<reference evidence="2" key="1">
    <citation type="submission" date="2019-08" db="EMBL/GenBank/DDBJ databases">
        <authorList>
            <person name="Kucharzyk K."/>
            <person name="Murdoch R.W."/>
            <person name="Higgins S."/>
            <person name="Loffler F."/>
        </authorList>
    </citation>
    <scope>NUCLEOTIDE SEQUENCE</scope>
</reference>
<proteinExistence type="predicted"/>
<accession>A0A644VDS1</accession>
<organism evidence="2">
    <name type="scientific">bioreactor metagenome</name>
    <dbReference type="NCBI Taxonomy" id="1076179"/>
    <lineage>
        <taxon>unclassified sequences</taxon>
        <taxon>metagenomes</taxon>
        <taxon>ecological metagenomes</taxon>
    </lineage>
</organism>
<dbReference type="SUPFAM" id="SSF51338">
    <property type="entry name" value="Composite domain of metallo-dependent hydrolases"/>
    <property type="match status" value="1"/>
</dbReference>
<dbReference type="InterPro" id="IPR033932">
    <property type="entry name" value="YtcJ-like"/>
</dbReference>
<dbReference type="InterPro" id="IPR032466">
    <property type="entry name" value="Metal_Hydrolase"/>
</dbReference>
<dbReference type="Pfam" id="PF07969">
    <property type="entry name" value="Amidohydro_3"/>
    <property type="match status" value="1"/>
</dbReference>
<dbReference type="Gene3D" id="2.30.40.10">
    <property type="entry name" value="Urease, subunit C, domain 1"/>
    <property type="match status" value="1"/>
</dbReference>
<dbReference type="CDD" id="cd01300">
    <property type="entry name" value="YtcJ_like"/>
    <property type="match status" value="1"/>
</dbReference>
<dbReference type="SUPFAM" id="SSF51556">
    <property type="entry name" value="Metallo-dependent hydrolases"/>
    <property type="match status" value="1"/>
</dbReference>
<dbReference type="PROSITE" id="PS51257">
    <property type="entry name" value="PROKAR_LIPOPROTEIN"/>
    <property type="match status" value="1"/>
</dbReference>